<evidence type="ECO:0000256" key="6">
    <source>
        <dbReference type="ARBA" id="ARBA00023274"/>
    </source>
</evidence>
<dbReference type="GO" id="GO:0015935">
    <property type="term" value="C:small ribosomal subunit"/>
    <property type="evidence" value="ECO:0007669"/>
    <property type="project" value="TreeGrafter"/>
</dbReference>
<accession>A0A7V2ZHF2</accession>
<keyword evidence="3 8" id="KW-0699">rRNA-binding</keyword>
<evidence type="ECO:0000256" key="4">
    <source>
        <dbReference type="ARBA" id="ARBA00022884"/>
    </source>
</evidence>
<dbReference type="HAMAP" id="MF_00500">
    <property type="entry name" value="Ribosomal_bS20"/>
    <property type="match status" value="1"/>
</dbReference>
<evidence type="ECO:0000256" key="7">
    <source>
        <dbReference type="ARBA" id="ARBA00035136"/>
    </source>
</evidence>
<reference evidence="9" key="1">
    <citation type="journal article" date="2020" name="mSystems">
        <title>Genome- and Community-Level Interaction Insights into Carbon Utilization and Element Cycling Functions of Hydrothermarchaeota in Hydrothermal Sediment.</title>
        <authorList>
            <person name="Zhou Z."/>
            <person name="Liu Y."/>
            <person name="Xu W."/>
            <person name="Pan J."/>
            <person name="Luo Z.H."/>
            <person name="Li M."/>
        </authorList>
    </citation>
    <scope>NUCLEOTIDE SEQUENCE [LARGE SCALE GENOMIC DNA]</scope>
    <source>
        <strain evidence="9">SpSt-479</strain>
    </source>
</reference>
<dbReference type="PANTHER" id="PTHR33398:SF1">
    <property type="entry name" value="SMALL RIBOSOMAL SUBUNIT PROTEIN BS20C"/>
    <property type="match status" value="1"/>
</dbReference>
<dbReference type="PANTHER" id="PTHR33398">
    <property type="entry name" value="30S RIBOSOMAL PROTEIN S20"/>
    <property type="match status" value="1"/>
</dbReference>
<dbReference type="InterPro" id="IPR002583">
    <property type="entry name" value="Ribosomal_bS20"/>
</dbReference>
<dbReference type="AlphaFoldDB" id="A0A7V2ZHF2"/>
<evidence type="ECO:0000256" key="8">
    <source>
        <dbReference type="HAMAP-Rule" id="MF_00500"/>
    </source>
</evidence>
<comment type="function">
    <text evidence="1 8">Binds directly to 16S ribosomal RNA.</text>
</comment>
<evidence type="ECO:0000256" key="3">
    <source>
        <dbReference type="ARBA" id="ARBA00022730"/>
    </source>
</evidence>
<dbReference type="GO" id="GO:0070181">
    <property type="term" value="F:small ribosomal subunit rRNA binding"/>
    <property type="evidence" value="ECO:0007669"/>
    <property type="project" value="TreeGrafter"/>
</dbReference>
<sequence length="86" mass="9958">MAHHKSAKKRIRSSERKRLVNKMAESRIKTMYKKVLATDKKEEIEKLYKEAVALIDRNSAKGIIHKNNASRKKAALTRHFNKILAS</sequence>
<dbReference type="NCBIfam" id="TIGR00029">
    <property type="entry name" value="S20"/>
    <property type="match status" value="1"/>
</dbReference>
<dbReference type="GO" id="GO:0003735">
    <property type="term" value="F:structural constituent of ribosome"/>
    <property type="evidence" value="ECO:0007669"/>
    <property type="project" value="InterPro"/>
</dbReference>
<comment type="similarity">
    <text evidence="2 8">Belongs to the bacterial ribosomal protein bS20 family.</text>
</comment>
<name>A0A7V2ZHF2_9BACT</name>
<comment type="caution">
    <text evidence="9">The sequence shown here is derived from an EMBL/GenBank/DDBJ whole genome shotgun (WGS) entry which is preliminary data.</text>
</comment>
<organism evidence="9">
    <name type="scientific">Ignavibacterium album</name>
    <dbReference type="NCBI Taxonomy" id="591197"/>
    <lineage>
        <taxon>Bacteria</taxon>
        <taxon>Pseudomonadati</taxon>
        <taxon>Ignavibacteriota</taxon>
        <taxon>Ignavibacteria</taxon>
        <taxon>Ignavibacteriales</taxon>
        <taxon>Ignavibacteriaceae</taxon>
        <taxon>Ignavibacterium</taxon>
    </lineage>
</organism>
<dbReference type="Gene3D" id="1.20.58.110">
    <property type="entry name" value="Ribosomal protein S20"/>
    <property type="match status" value="1"/>
</dbReference>
<proteinExistence type="inferred from homology"/>
<protein>
    <recommendedName>
        <fullName evidence="7 8">Small ribosomal subunit protein bS20</fullName>
    </recommendedName>
</protein>
<dbReference type="SUPFAM" id="SSF46992">
    <property type="entry name" value="Ribosomal protein S20"/>
    <property type="match status" value="1"/>
</dbReference>
<keyword evidence="6 8" id="KW-0687">Ribonucleoprotein</keyword>
<evidence type="ECO:0000256" key="1">
    <source>
        <dbReference type="ARBA" id="ARBA00003134"/>
    </source>
</evidence>
<dbReference type="InterPro" id="IPR036510">
    <property type="entry name" value="Ribosomal_bS20_sf"/>
</dbReference>
<evidence type="ECO:0000313" key="9">
    <source>
        <dbReference type="EMBL" id="HFI90026.1"/>
    </source>
</evidence>
<keyword evidence="4 8" id="KW-0694">RNA-binding</keyword>
<dbReference type="Pfam" id="PF01649">
    <property type="entry name" value="Ribosomal_S20p"/>
    <property type="match status" value="1"/>
</dbReference>
<dbReference type="GO" id="GO:0006412">
    <property type="term" value="P:translation"/>
    <property type="evidence" value="ECO:0007669"/>
    <property type="project" value="UniProtKB-UniRule"/>
</dbReference>
<evidence type="ECO:0000256" key="2">
    <source>
        <dbReference type="ARBA" id="ARBA00007634"/>
    </source>
</evidence>
<dbReference type="EMBL" id="DSUJ01000002">
    <property type="protein sequence ID" value="HFI90026.1"/>
    <property type="molecule type" value="Genomic_DNA"/>
</dbReference>
<evidence type="ECO:0000256" key="5">
    <source>
        <dbReference type="ARBA" id="ARBA00022980"/>
    </source>
</evidence>
<keyword evidence="5 8" id="KW-0689">Ribosomal protein</keyword>
<gene>
    <name evidence="8 9" type="primary">rpsT</name>
    <name evidence="9" type="ORF">ENS31_00690</name>
</gene>